<gene>
    <name evidence="1" type="ORF">APHWI1_0816</name>
</gene>
<name>A0A0F3PVJ1_ANAPH</name>
<protein>
    <submittedName>
        <fullName evidence="1">Uncharacterized protein</fullName>
    </submittedName>
</protein>
<organism evidence="1 2">
    <name type="scientific">Anaplasma phagocytophilum str. ApWI1</name>
    <dbReference type="NCBI Taxonomy" id="1359155"/>
    <lineage>
        <taxon>Bacteria</taxon>
        <taxon>Pseudomonadati</taxon>
        <taxon>Pseudomonadota</taxon>
        <taxon>Alphaproteobacteria</taxon>
        <taxon>Rickettsiales</taxon>
        <taxon>Anaplasmataceae</taxon>
        <taxon>Anaplasma</taxon>
        <taxon>phagocytophilum group</taxon>
    </lineage>
</organism>
<accession>A0A0F3PVJ1</accession>
<dbReference type="RefSeq" id="WP_020849664.1">
    <property type="nucleotide sequence ID" value="NZ_LAOF01000001.1"/>
</dbReference>
<dbReference type="AlphaFoldDB" id="A0A0F3PVJ1"/>
<dbReference type="Proteomes" id="UP000033622">
    <property type="component" value="Unassembled WGS sequence"/>
</dbReference>
<reference evidence="1 2" key="1">
    <citation type="submission" date="2015-01" db="EMBL/GenBank/DDBJ databases">
        <title>Genome Sequencing of Rickettsiales.</title>
        <authorList>
            <person name="Daugherty S.C."/>
            <person name="Su Q."/>
            <person name="Abolude K."/>
            <person name="Beier-Sexton M."/>
            <person name="Carlyon J.A."/>
            <person name="Carter R."/>
            <person name="Day N.P."/>
            <person name="Dumler S.J."/>
            <person name="Dyachenko V."/>
            <person name="Godinez A."/>
            <person name="Kurtti T.J."/>
            <person name="Lichay M."/>
            <person name="Mullins K.E."/>
            <person name="Ott S."/>
            <person name="Pappas-Brown V."/>
            <person name="Paris D.H."/>
            <person name="Patel P."/>
            <person name="Richards A.L."/>
            <person name="Sadzewicz L."/>
            <person name="Sears K."/>
            <person name="Seidman D."/>
            <person name="Sengamalay N."/>
            <person name="Stenos J."/>
            <person name="Tallon L.J."/>
            <person name="Vincent G."/>
            <person name="Fraser C.M."/>
            <person name="Munderloh U."/>
            <person name="Dunning-Hotopp J.C."/>
        </authorList>
    </citation>
    <scope>NUCLEOTIDE SEQUENCE [LARGE SCALE GENOMIC DNA]</scope>
    <source>
        <strain evidence="1 2">ApWI1</strain>
    </source>
</reference>
<proteinExistence type="predicted"/>
<comment type="caution">
    <text evidence="1">The sequence shown here is derived from an EMBL/GenBank/DDBJ whole genome shotgun (WGS) entry which is preliminary data.</text>
</comment>
<dbReference type="EMBL" id="LAOF01000001">
    <property type="protein sequence ID" value="KJV84385.1"/>
    <property type="molecule type" value="Genomic_DNA"/>
</dbReference>
<evidence type="ECO:0000313" key="1">
    <source>
        <dbReference type="EMBL" id="KJV84385.1"/>
    </source>
</evidence>
<evidence type="ECO:0000313" key="2">
    <source>
        <dbReference type="Proteomes" id="UP000033622"/>
    </source>
</evidence>
<dbReference type="PATRIC" id="fig|1359155.3.peg.826"/>
<sequence>MSDAYGVACITGSSCLSVSGDVIRGASMKLWNISLQYDLD</sequence>